<dbReference type="PANTHER" id="PTHR37010">
    <property type="entry name" value="SULFURTRANSFERASE TUSE"/>
    <property type="match status" value="1"/>
</dbReference>
<dbReference type="STRING" id="1874317.BKP64_05195"/>
<keyword evidence="6" id="KW-1185">Reference proteome</keyword>
<dbReference type="InterPro" id="IPR042072">
    <property type="entry name" value="DsrC-like_C"/>
</dbReference>
<sequence length="108" mass="12181">MTEIEHPERNSEGFLEDAWAWSPSIAERIAAEDNLALSEQHWEIIGLLRDFYVKHEISPPSNRLFVKAVKEAMGEEKGNSIYLMQLFPGTPAKTACRIAGLPRPTNCL</sequence>
<dbReference type="SUPFAM" id="SSF69721">
    <property type="entry name" value="DsrC, the gamma subunit of dissimilatory sulfite reductase"/>
    <property type="match status" value="1"/>
</dbReference>
<dbReference type="PIRSF" id="PIRSF006223">
    <property type="entry name" value="DsrC_TusE"/>
    <property type="match status" value="1"/>
</dbReference>
<name>A0A1D9GJA3_9GAMM</name>
<dbReference type="EMBL" id="CP017715">
    <property type="protein sequence ID" value="AOY87614.1"/>
    <property type="molecule type" value="Genomic_DNA"/>
</dbReference>
<dbReference type="GO" id="GO:0097163">
    <property type="term" value="F:sulfur carrier activity"/>
    <property type="evidence" value="ECO:0007669"/>
    <property type="project" value="TreeGrafter"/>
</dbReference>
<comment type="similarity">
    <text evidence="3">Belongs to the dsrC/tusE family.</text>
</comment>
<dbReference type="InterPro" id="IPR025526">
    <property type="entry name" value="DsrC-like_dom_sf"/>
</dbReference>
<evidence type="ECO:0000313" key="6">
    <source>
        <dbReference type="Proteomes" id="UP000177445"/>
    </source>
</evidence>
<dbReference type="Pfam" id="PF04358">
    <property type="entry name" value="DsrC"/>
    <property type="match status" value="1"/>
</dbReference>
<dbReference type="GO" id="GO:0002143">
    <property type="term" value="P:tRNA wobble position uridine thiolation"/>
    <property type="evidence" value="ECO:0007669"/>
    <property type="project" value="TreeGrafter"/>
</dbReference>
<proteinExistence type="inferred from homology"/>
<evidence type="ECO:0000256" key="3">
    <source>
        <dbReference type="PIRNR" id="PIRNR006223"/>
    </source>
</evidence>
<dbReference type="KEGG" id="msq:BKP64_05195"/>
<dbReference type="EC" id="2.8.1.-" evidence="3"/>
<organism evidence="5 6">
    <name type="scientific">Marinobacter salinus</name>
    <dbReference type="NCBI Taxonomy" id="1874317"/>
    <lineage>
        <taxon>Bacteria</taxon>
        <taxon>Pseudomonadati</taxon>
        <taxon>Pseudomonadota</taxon>
        <taxon>Gammaproteobacteria</taxon>
        <taxon>Pseudomonadales</taxon>
        <taxon>Marinobacteraceae</taxon>
        <taxon>Marinobacter</taxon>
    </lineage>
</organism>
<dbReference type="Proteomes" id="UP000177445">
    <property type="component" value="Chromosome"/>
</dbReference>
<keyword evidence="2" id="KW-0963">Cytoplasm</keyword>
<gene>
    <name evidence="5" type="ORF">BKP64_05195</name>
</gene>
<feature type="active site" description="Cysteine persulfide intermediate" evidence="4">
    <location>
        <position position="107"/>
    </location>
</feature>
<keyword evidence="3 5" id="KW-0808">Transferase</keyword>
<evidence type="ECO:0000256" key="2">
    <source>
        <dbReference type="ARBA" id="ARBA00022490"/>
    </source>
</evidence>
<dbReference type="GO" id="GO:0016740">
    <property type="term" value="F:transferase activity"/>
    <property type="evidence" value="ECO:0007669"/>
    <property type="project" value="UniProtKB-KW"/>
</dbReference>
<evidence type="ECO:0000256" key="1">
    <source>
        <dbReference type="ARBA" id="ARBA00004496"/>
    </source>
</evidence>
<dbReference type="PANTHER" id="PTHR37010:SF1">
    <property type="entry name" value="SULFURTRANSFERASE TUSE"/>
    <property type="match status" value="1"/>
</dbReference>
<dbReference type="InterPro" id="IPR007453">
    <property type="entry name" value="DsrC/TusE"/>
</dbReference>
<dbReference type="NCBIfam" id="TIGR03342">
    <property type="entry name" value="dsrC_tusE_dsvC"/>
    <property type="match status" value="1"/>
</dbReference>
<reference evidence="5 6" key="1">
    <citation type="submission" date="2016-10" db="EMBL/GenBank/DDBJ databases">
        <title>Marinobacter salinus sp. nov., a moderately halophilic bacterium isolated from a tidal flat environment.</title>
        <authorList>
            <person name="Park S.-J."/>
        </authorList>
    </citation>
    <scope>NUCLEOTIDE SEQUENCE [LARGE SCALE GENOMIC DNA]</scope>
    <source>
        <strain evidence="5 6">Hb8</strain>
    </source>
</reference>
<dbReference type="AlphaFoldDB" id="A0A1D9GJA3"/>
<dbReference type="GO" id="GO:0005737">
    <property type="term" value="C:cytoplasm"/>
    <property type="evidence" value="ECO:0007669"/>
    <property type="project" value="UniProtKB-SubCell"/>
</dbReference>
<comment type="function">
    <text evidence="3">Part of a sulfur-relay system.</text>
</comment>
<accession>A0A1D9GJA3</accession>
<dbReference type="RefSeq" id="WP_070966876.1">
    <property type="nucleotide sequence ID" value="NZ_CP017715.1"/>
</dbReference>
<protein>
    <recommendedName>
        <fullName evidence="3">Sulfurtransferase</fullName>
        <ecNumber evidence="3">2.8.1.-</ecNumber>
    </recommendedName>
</protein>
<comment type="subcellular location">
    <subcellularLocation>
        <location evidence="1">Cytoplasm</location>
    </subcellularLocation>
</comment>
<dbReference type="Gene3D" id="1.10.10.370">
    <property type="entry name" value="DsrC-like protein, C-terminal domain"/>
    <property type="match status" value="1"/>
</dbReference>
<evidence type="ECO:0000313" key="5">
    <source>
        <dbReference type="EMBL" id="AOY87614.1"/>
    </source>
</evidence>
<evidence type="ECO:0000256" key="4">
    <source>
        <dbReference type="PIRSR" id="PIRSR006223-50"/>
    </source>
</evidence>
<dbReference type="OrthoDB" id="9786347at2"/>